<feature type="region of interest" description="Disordered" evidence="1">
    <location>
        <begin position="1"/>
        <end position="71"/>
    </location>
</feature>
<proteinExistence type="predicted"/>
<dbReference type="RefSeq" id="WP_189534313.1">
    <property type="nucleotide sequence ID" value="NZ_BMSV01000006.1"/>
</dbReference>
<evidence type="ECO:0000313" key="2">
    <source>
        <dbReference type="EMBL" id="GGQ11078.1"/>
    </source>
</evidence>
<comment type="caution">
    <text evidence="2">The sequence shown here is derived from an EMBL/GenBank/DDBJ whole genome shotgun (WGS) entry which is preliminary data.</text>
</comment>
<dbReference type="EMBL" id="BMSV01000006">
    <property type="protein sequence ID" value="GGQ11078.1"/>
    <property type="molecule type" value="Genomic_DNA"/>
</dbReference>
<sequence length="71" mass="7286">MEHPSAFLTAQETDPAVGRYAVAGPDGGGAVAPAERKRGPRDRCVVRAQGPGPDRPPALRTAAGPDAPQSR</sequence>
<organism evidence="2 3">
    <name type="scientific">Streptomyces roseolilacinus</name>
    <dbReference type="NCBI Taxonomy" id="66904"/>
    <lineage>
        <taxon>Bacteria</taxon>
        <taxon>Bacillati</taxon>
        <taxon>Actinomycetota</taxon>
        <taxon>Actinomycetes</taxon>
        <taxon>Kitasatosporales</taxon>
        <taxon>Streptomycetaceae</taxon>
        <taxon>Streptomyces</taxon>
    </lineage>
</organism>
<protein>
    <submittedName>
        <fullName evidence="2">Uncharacterized protein</fullName>
    </submittedName>
</protein>
<dbReference type="Proteomes" id="UP000654123">
    <property type="component" value="Unassembled WGS sequence"/>
</dbReference>
<keyword evidence="3" id="KW-1185">Reference proteome</keyword>
<reference evidence="2" key="1">
    <citation type="journal article" date="2014" name="Int. J. Syst. Evol. Microbiol.">
        <title>Complete genome sequence of Corynebacterium casei LMG S-19264T (=DSM 44701T), isolated from a smear-ripened cheese.</title>
        <authorList>
            <consortium name="US DOE Joint Genome Institute (JGI-PGF)"/>
            <person name="Walter F."/>
            <person name="Albersmeier A."/>
            <person name="Kalinowski J."/>
            <person name="Ruckert C."/>
        </authorList>
    </citation>
    <scope>NUCLEOTIDE SEQUENCE</scope>
    <source>
        <strain evidence="2">JCM 4335</strain>
    </source>
</reference>
<evidence type="ECO:0000313" key="3">
    <source>
        <dbReference type="Proteomes" id="UP000654123"/>
    </source>
</evidence>
<name>A0A918B1C5_9ACTN</name>
<dbReference type="AlphaFoldDB" id="A0A918B1C5"/>
<gene>
    <name evidence="2" type="ORF">GCM10010249_31980</name>
</gene>
<reference evidence="2" key="2">
    <citation type="submission" date="2020-09" db="EMBL/GenBank/DDBJ databases">
        <authorList>
            <person name="Sun Q."/>
            <person name="Ohkuma M."/>
        </authorList>
    </citation>
    <scope>NUCLEOTIDE SEQUENCE</scope>
    <source>
        <strain evidence="2">JCM 4335</strain>
    </source>
</reference>
<evidence type="ECO:0000256" key="1">
    <source>
        <dbReference type="SAM" id="MobiDB-lite"/>
    </source>
</evidence>
<feature type="compositionally biased region" description="Basic and acidic residues" evidence="1">
    <location>
        <begin position="34"/>
        <end position="45"/>
    </location>
</feature>
<accession>A0A918B1C5</accession>